<dbReference type="GO" id="GO:0006412">
    <property type="term" value="P:translation"/>
    <property type="evidence" value="ECO:0007669"/>
    <property type="project" value="UniProtKB-UniRule"/>
</dbReference>
<dbReference type="InterPro" id="IPR000307">
    <property type="entry name" value="Ribosomal_bS16"/>
</dbReference>
<evidence type="ECO:0000256" key="1">
    <source>
        <dbReference type="ARBA" id="ARBA00022980"/>
    </source>
</evidence>
<keyword evidence="5" id="KW-1185">Reference proteome</keyword>
<dbReference type="Proteomes" id="UP000077623">
    <property type="component" value="Unassembled WGS sequence"/>
</dbReference>
<proteinExistence type="inferred from homology"/>
<dbReference type="STRING" id="432608.A6V39_04395"/>
<protein>
    <recommendedName>
        <fullName evidence="3">Small ribosomal subunit protein bS16</fullName>
    </recommendedName>
</protein>
<gene>
    <name evidence="3" type="primary">rpsP</name>
    <name evidence="4" type="ORF">A6V39_04395</name>
</gene>
<keyword evidence="2 3" id="KW-0687">Ribonucleoprotein</keyword>
<comment type="caution">
    <text evidence="4">The sequence shown here is derived from an EMBL/GenBank/DDBJ whole genome shotgun (WGS) entry which is preliminary data.</text>
</comment>
<organism evidence="4 5">
    <name type="scientific">Candidatus Mycoplasma haematobovis</name>
    <dbReference type="NCBI Taxonomy" id="432608"/>
    <lineage>
        <taxon>Bacteria</taxon>
        <taxon>Bacillati</taxon>
        <taxon>Mycoplasmatota</taxon>
        <taxon>Mollicutes</taxon>
        <taxon>Mycoplasmataceae</taxon>
        <taxon>Mycoplasma</taxon>
    </lineage>
</organism>
<dbReference type="GO" id="GO:0015935">
    <property type="term" value="C:small ribosomal subunit"/>
    <property type="evidence" value="ECO:0007669"/>
    <property type="project" value="TreeGrafter"/>
</dbReference>
<dbReference type="AlphaFoldDB" id="A0A1A9QDG4"/>
<reference evidence="5" key="1">
    <citation type="submission" date="2016-04" db="EMBL/GenBank/DDBJ databases">
        <authorList>
            <person name="Quiroz-Castaneda R.E."/>
            <person name="Martinez-Ocampo F."/>
        </authorList>
    </citation>
    <scope>NUCLEOTIDE SEQUENCE [LARGE SCALE GENOMIC DNA]</scope>
    <source>
        <strain evidence="5">INIFAP01</strain>
    </source>
</reference>
<keyword evidence="1 3" id="KW-0689">Ribosomal protein</keyword>
<dbReference type="Pfam" id="PF00886">
    <property type="entry name" value="Ribosomal_S16"/>
    <property type="match status" value="1"/>
</dbReference>
<dbReference type="GO" id="GO:0005737">
    <property type="term" value="C:cytoplasm"/>
    <property type="evidence" value="ECO:0007669"/>
    <property type="project" value="UniProtKB-ARBA"/>
</dbReference>
<dbReference type="Gene3D" id="3.30.1320.10">
    <property type="match status" value="1"/>
</dbReference>
<dbReference type="PANTHER" id="PTHR12919">
    <property type="entry name" value="30S RIBOSOMAL PROTEIN S16"/>
    <property type="match status" value="1"/>
</dbReference>
<comment type="similarity">
    <text evidence="3">Belongs to the bacterial ribosomal protein bS16 family.</text>
</comment>
<sequence length="76" mass="8908">MLKIRLLKMGRKALPIYRIVVMDSRKRRDGAYIELVGTYNPIKKDVRIDKEIYSKYISNGAQPTEVVERLFKSYGN</sequence>
<dbReference type="SUPFAM" id="SSF54565">
    <property type="entry name" value="Ribosomal protein S16"/>
    <property type="match status" value="1"/>
</dbReference>
<dbReference type="NCBIfam" id="TIGR00002">
    <property type="entry name" value="S16"/>
    <property type="match status" value="1"/>
</dbReference>
<accession>A0A1A9QDG4</accession>
<dbReference type="GO" id="GO:0003735">
    <property type="term" value="F:structural constituent of ribosome"/>
    <property type="evidence" value="ECO:0007669"/>
    <property type="project" value="InterPro"/>
</dbReference>
<evidence type="ECO:0000313" key="5">
    <source>
        <dbReference type="Proteomes" id="UP000077623"/>
    </source>
</evidence>
<dbReference type="HAMAP" id="MF_00385">
    <property type="entry name" value="Ribosomal_bS16"/>
    <property type="match status" value="1"/>
</dbReference>
<dbReference type="RefSeq" id="WP_187150509.1">
    <property type="nucleotide sequence ID" value="NZ_LWUJ01000012.1"/>
</dbReference>
<dbReference type="EMBL" id="LWUJ01000012">
    <property type="protein sequence ID" value="OAL10124.1"/>
    <property type="molecule type" value="Genomic_DNA"/>
</dbReference>
<dbReference type="PANTHER" id="PTHR12919:SF20">
    <property type="entry name" value="SMALL RIBOSOMAL SUBUNIT PROTEIN BS16M"/>
    <property type="match status" value="1"/>
</dbReference>
<evidence type="ECO:0000256" key="3">
    <source>
        <dbReference type="HAMAP-Rule" id="MF_00385"/>
    </source>
</evidence>
<evidence type="ECO:0000256" key="2">
    <source>
        <dbReference type="ARBA" id="ARBA00023274"/>
    </source>
</evidence>
<name>A0A1A9QDG4_9MOLU</name>
<evidence type="ECO:0000313" key="4">
    <source>
        <dbReference type="EMBL" id="OAL10124.1"/>
    </source>
</evidence>
<dbReference type="InterPro" id="IPR023803">
    <property type="entry name" value="Ribosomal_bS16_dom_sf"/>
</dbReference>